<keyword evidence="3" id="KW-1185">Reference proteome</keyword>
<name>A0AAD6UAK4_9AGAR</name>
<sequence length="293" mass="31672">MRGRPARATIRINRSGLRPRYPPLLFYARGSRMADFRASSYLQLTASRTPLTSSRRTALAAVEPAPHRRVRCASSMHADESRPAPAPSRSGSPSPPRMGAQQHSAAESQPRRSPATAARKSALAATPSSRRVCRSAARIRSESRPARPPLRRLALGPPLIAIARIAVSSFPCARPPPATRRPPASAPKSRRARAAQDALWRSGSGHAGDARPPLVRAECGAVESRPHPRVSIGASQRAQTSARRVHRACTHLPIRGRARGGVALRESAERGRAARRSERSVRAETRGALRGRH</sequence>
<proteinExistence type="predicted"/>
<feature type="compositionally biased region" description="Polar residues" evidence="1">
    <location>
        <begin position="233"/>
        <end position="242"/>
    </location>
</feature>
<evidence type="ECO:0000256" key="1">
    <source>
        <dbReference type="SAM" id="MobiDB-lite"/>
    </source>
</evidence>
<gene>
    <name evidence="2" type="ORF">B0H15DRAFT_825237</name>
</gene>
<feature type="region of interest" description="Disordered" evidence="1">
    <location>
        <begin position="50"/>
        <end position="151"/>
    </location>
</feature>
<dbReference type="EMBL" id="JARJCN010000010">
    <property type="protein sequence ID" value="KAJ7097229.1"/>
    <property type="molecule type" value="Genomic_DNA"/>
</dbReference>
<evidence type="ECO:0000313" key="2">
    <source>
        <dbReference type="EMBL" id="KAJ7097229.1"/>
    </source>
</evidence>
<feature type="region of interest" description="Disordered" evidence="1">
    <location>
        <begin position="171"/>
        <end position="193"/>
    </location>
</feature>
<evidence type="ECO:0000313" key="3">
    <source>
        <dbReference type="Proteomes" id="UP001222325"/>
    </source>
</evidence>
<accession>A0AAD6UAK4</accession>
<dbReference type="Proteomes" id="UP001222325">
    <property type="component" value="Unassembled WGS sequence"/>
</dbReference>
<feature type="region of interest" description="Disordered" evidence="1">
    <location>
        <begin position="225"/>
        <end position="244"/>
    </location>
</feature>
<feature type="compositionally biased region" description="Basic and acidic residues" evidence="1">
    <location>
        <begin position="266"/>
        <end position="287"/>
    </location>
</feature>
<feature type="compositionally biased region" description="Low complexity" evidence="1">
    <location>
        <begin position="113"/>
        <end position="128"/>
    </location>
</feature>
<organism evidence="2 3">
    <name type="scientific">Mycena belliarum</name>
    <dbReference type="NCBI Taxonomy" id="1033014"/>
    <lineage>
        <taxon>Eukaryota</taxon>
        <taxon>Fungi</taxon>
        <taxon>Dikarya</taxon>
        <taxon>Basidiomycota</taxon>
        <taxon>Agaricomycotina</taxon>
        <taxon>Agaricomycetes</taxon>
        <taxon>Agaricomycetidae</taxon>
        <taxon>Agaricales</taxon>
        <taxon>Marasmiineae</taxon>
        <taxon>Mycenaceae</taxon>
        <taxon>Mycena</taxon>
    </lineage>
</organism>
<protein>
    <submittedName>
        <fullName evidence="2">Uncharacterized protein</fullName>
    </submittedName>
</protein>
<feature type="region of interest" description="Disordered" evidence="1">
    <location>
        <begin position="256"/>
        <end position="293"/>
    </location>
</feature>
<comment type="caution">
    <text evidence="2">The sequence shown here is derived from an EMBL/GenBank/DDBJ whole genome shotgun (WGS) entry which is preliminary data.</text>
</comment>
<reference evidence="2" key="1">
    <citation type="submission" date="2023-03" db="EMBL/GenBank/DDBJ databases">
        <title>Massive genome expansion in bonnet fungi (Mycena s.s.) driven by repeated elements and novel gene families across ecological guilds.</title>
        <authorList>
            <consortium name="Lawrence Berkeley National Laboratory"/>
            <person name="Harder C.B."/>
            <person name="Miyauchi S."/>
            <person name="Viragh M."/>
            <person name="Kuo A."/>
            <person name="Thoen E."/>
            <person name="Andreopoulos B."/>
            <person name="Lu D."/>
            <person name="Skrede I."/>
            <person name="Drula E."/>
            <person name="Henrissat B."/>
            <person name="Morin E."/>
            <person name="Kohler A."/>
            <person name="Barry K."/>
            <person name="LaButti K."/>
            <person name="Morin E."/>
            <person name="Salamov A."/>
            <person name="Lipzen A."/>
            <person name="Mereny Z."/>
            <person name="Hegedus B."/>
            <person name="Baldrian P."/>
            <person name="Stursova M."/>
            <person name="Weitz H."/>
            <person name="Taylor A."/>
            <person name="Grigoriev I.V."/>
            <person name="Nagy L.G."/>
            <person name="Martin F."/>
            <person name="Kauserud H."/>
        </authorList>
    </citation>
    <scope>NUCLEOTIDE SEQUENCE</scope>
    <source>
        <strain evidence="2">CBHHK173m</strain>
    </source>
</reference>
<dbReference type="AlphaFoldDB" id="A0AAD6UAK4"/>